<proteinExistence type="predicted"/>
<dbReference type="VEuPathDB" id="VectorBase:GBRI040360"/>
<dbReference type="PRINTS" id="PR01228">
    <property type="entry name" value="EGGSHELL"/>
</dbReference>
<feature type="transmembrane region" description="Helical" evidence="1">
    <location>
        <begin position="178"/>
        <end position="202"/>
    </location>
</feature>
<protein>
    <submittedName>
        <fullName evidence="3">Uncharacterized protein</fullName>
    </submittedName>
</protein>
<evidence type="ECO:0000313" key="3">
    <source>
        <dbReference type="EnsemblMetazoa" id="GBRI040360-PA"/>
    </source>
</evidence>
<reference evidence="4" key="1">
    <citation type="submission" date="2014-03" db="EMBL/GenBank/DDBJ databases">
        <authorList>
            <person name="Aksoy S."/>
            <person name="Warren W."/>
            <person name="Wilson R.K."/>
        </authorList>
    </citation>
    <scope>NUCLEOTIDE SEQUENCE [LARGE SCALE GENOMIC DNA]</scope>
    <source>
        <strain evidence="4">IAEA</strain>
    </source>
</reference>
<organism evidence="3 4">
    <name type="scientific">Glossina brevipalpis</name>
    <dbReference type="NCBI Taxonomy" id="37001"/>
    <lineage>
        <taxon>Eukaryota</taxon>
        <taxon>Metazoa</taxon>
        <taxon>Ecdysozoa</taxon>
        <taxon>Arthropoda</taxon>
        <taxon>Hexapoda</taxon>
        <taxon>Insecta</taxon>
        <taxon>Pterygota</taxon>
        <taxon>Neoptera</taxon>
        <taxon>Endopterygota</taxon>
        <taxon>Diptera</taxon>
        <taxon>Brachycera</taxon>
        <taxon>Muscomorpha</taxon>
        <taxon>Hippoboscoidea</taxon>
        <taxon>Glossinidae</taxon>
        <taxon>Glossina</taxon>
    </lineage>
</organism>
<dbReference type="EnsemblMetazoa" id="GBRI040360-RA">
    <property type="protein sequence ID" value="GBRI040360-PA"/>
    <property type="gene ID" value="GBRI040360"/>
</dbReference>
<feature type="chain" id="PRO_5008400865" evidence="2">
    <location>
        <begin position="22"/>
        <end position="266"/>
    </location>
</feature>
<reference evidence="3" key="2">
    <citation type="submission" date="2020-05" db="UniProtKB">
        <authorList>
            <consortium name="EnsemblMetazoa"/>
        </authorList>
    </citation>
    <scope>IDENTIFICATION</scope>
    <source>
        <strain evidence="3">IAEA</strain>
    </source>
</reference>
<name>A0A1A9X148_9MUSC</name>
<sequence length="266" mass="26419">MKFSVSFILMALIVFADKGQAKPTELEDTLPNVESLSVSEVGEVGEVGELQKEHIRKTRSFKVRGGGGGGGCGFNPCGCGGGGGYPGFGGGGGGFHPGYGGGGGGFRPGYGGGGGGYRPGYGGGGGYKPGYGGGGGGFRPGGGGGGYFPGGGGGGGACPGGCGNSGATATASASSYGWANLFGFAVALTGTGKVFYIFTLLIKKLSDEVRTRASAGSSLSRMAPMTIPLGQYYEGYSLEGRESALPVGIYSIDDLKEYGRFLSKYN</sequence>
<keyword evidence="2" id="KW-0732">Signal</keyword>
<feature type="signal peptide" evidence="2">
    <location>
        <begin position="1"/>
        <end position="21"/>
    </location>
</feature>
<evidence type="ECO:0000313" key="4">
    <source>
        <dbReference type="Proteomes" id="UP000091820"/>
    </source>
</evidence>
<keyword evidence="1" id="KW-1133">Transmembrane helix</keyword>
<dbReference type="AlphaFoldDB" id="A0A1A9X148"/>
<accession>A0A1A9X148</accession>
<dbReference type="STRING" id="37001.A0A1A9X148"/>
<evidence type="ECO:0000256" key="2">
    <source>
        <dbReference type="SAM" id="SignalP"/>
    </source>
</evidence>
<keyword evidence="4" id="KW-1185">Reference proteome</keyword>
<dbReference type="Proteomes" id="UP000091820">
    <property type="component" value="Unassembled WGS sequence"/>
</dbReference>
<keyword evidence="1" id="KW-0472">Membrane</keyword>
<evidence type="ECO:0000256" key="1">
    <source>
        <dbReference type="SAM" id="Phobius"/>
    </source>
</evidence>
<keyword evidence="1" id="KW-0812">Transmembrane</keyword>